<dbReference type="Pfam" id="PF08719">
    <property type="entry name" value="NADAR"/>
    <property type="match status" value="1"/>
</dbReference>
<evidence type="ECO:0000256" key="1">
    <source>
        <dbReference type="ARBA" id="ARBA00000022"/>
    </source>
</evidence>
<name>A0A3P1WPY7_9ACTN</name>
<feature type="domain" description="NADAR" evidence="3">
    <location>
        <begin position="21"/>
        <end position="180"/>
    </location>
</feature>
<dbReference type="InterPro" id="IPR012816">
    <property type="entry name" value="NADAR"/>
</dbReference>
<comment type="catalytic activity">
    <reaction evidence="1">
        <text>5-amino-6-(5-phospho-D-ribosylamino)uracil + H2O = 5,6-diaminouracil + D-ribose 5-phosphate</text>
        <dbReference type="Rhea" id="RHEA:55020"/>
        <dbReference type="ChEBI" id="CHEBI:15377"/>
        <dbReference type="ChEBI" id="CHEBI:46252"/>
        <dbReference type="ChEBI" id="CHEBI:58453"/>
        <dbReference type="ChEBI" id="CHEBI:78346"/>
    </reaction>
</comment>
<accession>A0A3P1WPY7</accession>
<sequence>MYSIEWLRRECARKQSFKYLFFWGHQPSPSGEITASCLSQWWSSRFEIDGVTYRSAEQWMMASKARLFGDDEMLQRILDSRHPDQAKKLGRQVRGFDEATWREHRVRLVTEGNVAKFSQDEALGRFLIGTGSRVLVEASPRDRIWGIGMSAKNEQVTNPENWRGLNLLGFALMAARDELRAS</sequence>
<reference evidence="4 5" key="1">
    <citation type="submission" date="2018-11" db="EMBL/GenBank/DDBJ databases">
        <title>Genomes From Bacteria Associated with the Canine Oral Cavity: a Test Case for Automated Genome-Based Taxonomic Assignment.</title>
        <authorList>
            <person name="Coil D.A."/>
            <person name="Jospin G."/>
            <person name="Darling A.E."/>
            <person name="Wallis C."/>
            <person name="Davis I.J."/>
            <person name="Harris S."/>
            <person name="Eisen J.A."/>
            <person name="Holcombe L.J."/>
            <person name="O'Flynn C."/>
        </authorList>
    </citation>
    <scope>NUCLEOTIDE SEQUENCE [LARGE SCALE GENOMIC DNA]</scope>
    <source>
        <strain evidence="4 5">OH2822_COT-296</strain>
    </source>
</reference>
<comment type="catalytic activity">
    <reaction evidence="2">
        <text>2,5-diamino-6-hydroxy-4-(5-phosphoribosylamino)-pyrimidine + H2O = 2,5,6-triamino-4-hydroxypyrimidine + D-ribose 5-phosphate</text>
        <dbReference type="Rhea" id="RHEA:23436"/>
        <dbReference type="ChEBI" id="CHEBI:15377"/>
        <dbReference type="ChEBI" id="CHEBI:58614"/>
        <dbReference type="ChEBI" id="CHEBI:78346"/>
        <dbReference type="ChEBI" id="CHEBI:137796"/>
    </reaction>
</comment>
<dbReference type="Proteomes" id="UP000280935">
    <property type="component" value="Unassembled WGS sequence"/>
</dbReference>
<dbReference type="SUPFAM" id="SSF143990">
    <property type="entry name" value="YbiA-like"/>
    <property type="match status" value="1"/>
</dbReference>
<dbReference type="RefSeq" id="WP_125228963.1">
    <property type="nucleotide sequence ID" value="NZ_RQYT01000044.1"/>
</dbReference>
<dbReference type="InterPro" id="IPR037238">
    <property type="entry name" value="YbiA-like_sf"/>
</dbReference>
<dbReference type="EMBL" id="RQYT01000044">
    <property type="protein sequence ID" value="RRD48331.1"/>
    <property type="molecule type" value="Genomic_DNA"/>
</dbReference>
<gene>
    <name evidence="4" type="ORF">EII35_13355</name>
</gene>
<organism evidence="4 5">
    <name type="scientific">Arachnia propionica</name>
    <dbReference type="NCBI Taxonomy" id="1750"/>
    <lineage>
        <taxon>Bacteria</taxon>
        <taxon>Bacillati</taxon>
        <taxon>Actinomycetota</taxon>
        <taxon>Actinomycetes</taxon>
        <taxon>Propionibacteriales</taxon>
        <taxon>Propionibacteriaceae</taxon>
        <taxon>Arachnia</taxon>
    </lineage>
</organism>
<dbReference type="CDD" id="cd15457">
    <property type="entry name" value="NADAR"/>
    <property type="match status" value="1"/>
</dbReference>
<dbReference type="Gene3D" id="1.10.357.40">
    <property type="entry name" value="YbiA-like"/>
    <property type="match status" value="1"/>
</dbReference>
<evidence type="ECO:0000259" key="3">
    <source>
        <dbReference type="Pfam" id="PF08719"/>
    </source>
</evidence>
<comment type="caution">
    <text evidence="4">The sequence shown here is derived from an EMBL/GenBank/DDBJ whole genome shotgun (WGS) entry which is preliminary data.</text>
</comment>
<dbReference type="OrthoDB" id="67297at2"/>
<protein>
    <submittedName>
        <fullName evidence="4">NADAR family protein</fullName>
    </submittedName>
</protein>
<dbReference type="NCBIfam" id="TIGR02464">
    <property type="entry name" value="ribofla_fusion"/>
    <property type="match status" value="1"/>
</dbReference>
<evidence type="ECO:0000313" key="4">
    <source>
        <dbReference type="EMBL" id="RRD48331.1"/>
    </source>
</evidence>
<dbReference type="AlphaFoldDB" id="A0A3P1WPY7"/>
<proteinExistence type="predicted"/>
<evidence type="ECO:0000256" key="2">
    <source>
        <dbReference type="ARBA" id="ARBA00000751"/>
    </source>
</evidence>
<evidence type="ECO:0000313" key="5">
    <source>
        <dbReference type="Proteomes" id="UP000280935"/>
    </source>
</evidence>